<evidence type="ECO:0000313" key="3">
    <source>
        <dbReference type="EMBL" id="KAH9312890.1"/>
    </source>
</evidence>
<dbReference type="Proteomes" id="UP000824469">
    <property type="component" value="Unassembled WGS sequence"/>
</dbReference>
<dbReference type="Pfam" id="PF01535">
    <property type="entry name" value="PPR"/>
    <property type="match status" value="2"/>
</dbReference>
<dbReference type="NCBIfam" id="TIGR00756">
    <property type="entry name" value="PPR"/>
    <property type="match status" value="3"/>
</dbReference>
<dbReference type="PANTHER" id="PTHR47926:SF347">
    <property type="entry name" value="PENTATRICOPEPTIDE REPEAT-CONTAINING PROTEIN"/>
    <property type="match status" value="1"/>
</dbReference>
<evidence type="ECO:0000313" key="4">
    <source>
        <dbReference type="Proteomes" id="UP000824469"/>
    </source>
</evidence>
<dbReference type="InterPro" id="IPR046960">
    <property type="entry name" value="PPR_At4g14850-like_plant"/>
</dbReference>
<protein>
    <recommendedName>
        <fullName evidence="5">Pentatricopeptide repeat-containing protein</fullName>
    </recommendedName>
</protein>
<dbReference type="GO" id="GO:0003723">
    <property type="term" value="F:RNA binding"/>
    <property type="evidence" value="ECO:0007669"/>
    <property type="project" value="InterPro"/>
</dbReference>
<dbReference type="FunFam" id="1.25.40.10:FF:000442">
    <property type="entry name" value="Pentatricopeptide repeat-containing protein At3g49710"/>
    <property type="match status" value="1"/>
</dbReference>
<dbReference type="GO" id="GO:0009451">
    <property type="term" value="P:RNA modification"/>
    <property type="evidence" value="ECO:0007669"/>
    <property type="project" value="InterPro"/>
</dbReference>
<feature type="repeat" description="PPR" evidence="2">
    <location>
        <begin position="40"/>
        <end position="70"/>
    </location>
</feature>
<evidence type="ECO:0000256" key="1">
    <source>
        <dbReference type="ARBA" id="ARBA00022737"/>
    </source>
</evidence>
<dbReference type="Pfam" id="PF13041">
    <property type="entry name" value="PPR_2"/>
    <property type="match status" value="1"/>
</dbReference>
<name>A0AA38L9B5_TAXCH</name>
<dbReference type="PANTHER" id="PTHR47926">
    <property type="entry name" value="PENTATRICOPEPTIDE REPEAT-CONTAINING PROTEIN"/>
    <property type="match status" value="1"/>
</dbReference>
<feature type="repeat" description="PPR" evidence="2">
    <location>
        <begin position="71"/>
        <end position="105"/>
    </location>
</feature>
<dbReference type="EMBL" id="JAHRHJ020000006">
    <property type="protein sequence ID" value="KAH9312890.1"/>
    <property type="molecule type" value="Genomic_DNA"/>
</dbReference>
<organism evidence="3 4">
    <name type="scientific">Taxus chinensis</name>
    <name type="common">Chinese yew</name>
    <name type="synonym">Taxus wallichiana var. chinensis</name>
    <dbReference type="NCBI Taxonomy" id="29808"/>
    <lineage>
        <taxon>Eukaryota</taxon>
        <taxon>Viridiplantae</taxon>
        <taxon>Streptophyta</taxon>
        <taxon>Embryophyta</taxon>
        <taxon>Tracheophyta</taxon>
        <taxon>Spermatophyta</taxon>
        <taxon>Pinopsida</taxon>
        <taxon>Pinidae</taxon>
        <taxon>Conifers II</taxon>
        <taxon>Cupressales</taxon>
        <taxon>Taxaceae</taxon>
        <taxon>Taxus</taxon>
    </lineage>
</organism>
<keyword evidence="4" id="KW-1185">Reference proteome</keyword>
<dbReference type="OMA" id="REWELIT"/>
<dbReference type="Gene3D" id="1.25.40.10">
    <property type="entry name" value="Tetratricopeptide repeat domain"/>
    <property type="match status" value="1"/>
</dbReference>
<sequence length="128" mass="14338">MVTAEFEPETFLWNRLISLYVKCSSLEDARQVFDKMPQRNTCSWNVIISGYTRSGRIVDAHGLFDQMPERDAISWNAMITGYAQNGYSKESLELFGDMQHGGEKANEFSFASVLSSCGDLAAAHEGKQ</sequence>
<proteinExistence type="predicted"/>
<feature type="repeat" description="PPR" evidence="2">
    <location>
        <begin position="9"/>
        <end position="39"/>
    </location>
</feature>
<dbReference type="InterPro" id="IPR002885">
    <property type="entry name" value="PPR_rpt"/>
</dbReference>
<evidence type="ECO:0000256" key="2">
    <source>
        <dbReference type="PROSITE-ProRule" id="PRU00708"/>
    </source>
</evidence>
<dbReference type="InterPro" id="IPR011990">
    <property type="entry name" value="TPR-like_helical_dom_sf"/>
</dbReference>
<evidence type="ECO:0008006" key="5">
    <source>
        <dbReference type="Google" id="ProtNLM"/>
    </source>
</evidence>
<comment type="caution">
    <text evidence="3">The sequence shown here is derived from an EMBL/GenBank/DDBJ whole genome shotgun (WGS) entry which is preliminary data.</text>
</comment>
<keyword evidence="1" id="KW-0677">Repeat</keyword>
<dbReference type="PROSITE" id="PS51375">
    <property type="entry name" value="PPR"/>
    <property type="match status" value="3"/>
</dbReference>
<accession>A0AA38L9B5</accession>
<feature type="non-terminal residue" evidence="3">
    <location>
        <position position="128"/>
    </location>
</feature>
<gene>
    <name evidence="3" type="ORF">KI387_027925</name>
</gene>
<reference evidence="3 4" key="1">
    <citation type="journal article" date="2021" name="Nat. Plants">
        <title>The Taxus genome provides insights into paclitaxel biosynthesis.</title>
        <authorList>
            <person name="Xiong X."/>
            <person name="Gou J."/>
            <person name="Liao Q."/>
            <person name="Li Y."/>
            <person name="Zhou Q."/>
            <person name="Bi G."/>
            <person name="Li C."/>
            <person name="Du R."/>
            <person name="Wang X."/>
            <person name="Sun T."/>
            <person name="Guo L."/>
            <person name="Liang H."/>
            <person name="Lu P."/>
            <person name="Wu Y."/>
            <person name="Zhang Z."/>
            <person name="Ro D.K."/>
            <person name="Shang Y."/>
            <person name="Huang S."/>
            <person name="Yan J."/>
        </authorList>
    </citation>
    <scope>NUCLEOTIDE SEQUENCE [LARGE SCALE GENOMIC DNA]</scope>
    <source>
        <strain evidence="3">Ta-2019</strain>
    </source>
</reference>
<dbReference type="AlphaFoldDB" id="A0AA38L9B5"/>